<evidence type="ECO:0000313" key="2">
    <source>
        <dbReference type="EMBL" id="RPD53344.1"/>
    </source>
</evidence>
<reference evidence="2" key="1">
    <citation type="journal article" date="2018" name="Genome Biol. Evol.">
        <title>Genomics and development of Lentinus tigrinus, a white-rot wood-decaying mushroom with dimorphic fruiting bodies.</title>
        <authorList>
            <person name="Wu B."/>
            <person name="Xu Z."/>
            <person name="Knudson A."/>
            <person name="Carlson A."/>
            <person name="Chen N."/>
            <person name="Kovaka S."/>
            <person name="LaButti K."/>
            <person name="Lipzen A."/>
            <person name="Pennachio C."/>
            <person name="Riley R."/>
            <person name="Schakwitz W."/>
            <person name="Umezawa K."/>
            <person name="Ohm R.A."/>
            <person name="Grigoriev I.V."/>
            <person name="Nagy L.G."/>
            <person name="Gibbons J."/>
            <person name="Hibbett D."/>
        </authorList>
    </citation>
    <scope>NUCLEOTIDE SEQUENCE [LARGE SCALE GENOMIC DNA]</scope>
    <source>
        <strain evidence="2">ALCF2SS1-6</strain>
    </source>
</reference>
<sequence>MGTVAPSNRVVHRPQATSEKRTAIVSELKQRYILQGPVKTIGQQTSAGQVRGASGDGGRTASRPDVLRALAAPRSRRARGSPPAGTPLSRPLRPGQKRVFALAAAADLVIRPRVSLLLSIIGIIELEESVHAAHSRRR</sequence>
<feature type="region of interest" description="Disordered" evidence="1">
    <location>
        <begin position="39"/>
        <end position="93"/>
    </location>
</feature>
<feature type="region of interest" description="Disordered" evidence="1">
    <location>
        <begin position="1"/>
        <end position="22"/>
    </location>
</feature>
<dbReference type="AlphaFoldDB" id="A0A5C2RPT7"/>
<organism evidence="2 3">
    <name type="scientific">Lentinus tigrinus ALCF2SS1-6</name>
    <dbReference type="NCBI Taxonomy" id="1328759"/>
    <lineage>
        <taxon>Eukaryota</taxon>
        <taxon>Fungi</taxon>
        <taxon>Dikarya</taxon>
        <taxon>Basidiomycota</taxon>
        <taxon>Agaricomycotina</taxon>
        <taxon>Agaricomycetes</taxon>
        <taxon>Polyporales</taxon>
        <taxon>Polyporaceae</taxon>
        <taxon>Lentinus</taxon>
    </lineage>
</organism>
<evidence type="ECO:0000313" key="3">
    <source>
        <dbReference type="Proteomes" id="UP000313359"/>
    </source>
</evidence>
<keyword evidence="3" id="KW-1185">Reference proteome</keyword>
<name>A0A5C2RPT7_9APHY</name>
<gene>
    <name evidence="2" type="ORF">L227DRAFT_581462</name>
</gene>
<evidence type="ECO:0000256" key="1">
    <source>
        <dbReference type="SAM" id="MobiDB-lite"/>
    </source>
</evidence>
<proteinExistence type="predicted"/>
<dbReference type="EMBL" id="ML122324">
    <property type="protein sequence ID" value="RPD53344.1"/>
    <property type="molecule type" value="Genomic_DNA"/>
</dbReference>
<protein>
    <submittedName>
        <fullName evidence="2">Uncharacterized protein</fullName>
    </submittedName>
</protein>
<dbReference type="Proteomes" id="UP000313359">
    <property type="component" value="Unassembled WGS sequence"/>
</dbReference>
<accession>A0A5C2RPT7</accession>